<name>A0A0L0P7C7_CANAR</name>
<dbReference type="VEuPathDB" id="FungiDB:QG37_00524"/>
<dbReference type="AlphaFoldDB" id="A0A0L0P7C7"/>
<evidence type="ECO:0000313" key="1">
    <source>
        <dbReference type="EMBL" id="KNE02272.1"/>
    </source>
</evidence>
<evidence type="ECO:0000313" key="2">
    <source>
        <dbReference type="Proteomes" id="UP000037122"/>
    </source>
</evidence>
<sequence>MTVLSLAIGEAAYRNLLGGDEERISFCEAWECYTQVLHGEWAGAWYAGRGSFSGQMLLHPLQPPPRLSIAPTAVYSDFH</sequence>
<protein>
    <submittedName>
        <fullName evidence="1">Uncharacterized protein</fullName>
    </submittedName>
</protein>
<reference evidence="2" key="1">
    <citation type="journal article" date="2015" name="BMC Genomics">
        <title>Draft genome of a commonly misdiagnosed multidrug resistant pathogen Candida auris.</title>
        <authorList>
            <person name="Chatterjee S."/>
            <person name="Alampalli S.V."/>
            <person name="Nageshan R.K."/>
            <person name="Chettiar S.T."/>
            <person name="Joshi S."/>
            <person name="Tatu U.S."/>
        </authorList>
    </citation>
    <scope>NUCLEOTIDE SEQUENCE [LARGE SCALE GENOMIC DNA]</scope>
    <source>
        <strain evidence="2">6684</strain>
    </source>
</reference>
<comment type="caution">
    <text evidence="1">The sequence shown here is derived from an EMBL/GenBank/DDBJ whole genome shotgun (WGS) entry which is preliminary data.</text>
</comment>
<gene>
    <name evidence="1" type="ORF">QG37_00524</name>
</gene>
<accession>A0A0L0P7C7</accession>
<organism evidence="1 2">
    <name type="scientific">Candidozyma auris</name>
    <name type="common">Yeast</name>
    <name type="synonym">Candida auris</name>
    <dbReference type="NCBI Taxonomy" id="498019"/>
    <lineage>
        <taxon>Eukaryota</taxon>
        <taxon>Fungi</taxon>
        <taxon>Dikarya</taxon>
        <taxon>Ascomycota</taxon>
        <taxon>Saccharomycotina</taxon>
        <taxon>Pichiomycetes</taxon>
        <taxon>Metschnikowiaceae</taxon>
        <taxon>Candidozyma</taxon>
    </lineage>
</organism>
<dbReference type="Proteomes" id="UP000037122">
    <property type="component" value="Unassembled WGS sequence"/>
</dbReference>
<proteinExistence type="predicted"/>
<dbReference type="EMBL" id="LGST01000004">
    <property type="protein sequence ID" value="KNE02272.1"/>
    <property type="molecule type" value="Genomic_DNA"/>
</dbReference>